<protein>
    <recommendedName>
        <fullName evidence="1">DUF6473 domain-containing protein</fullName>
    </recommendedName>
</protein>
<dbReference type="InterPro" id="IPR045524">
    <property type="entry name" value="DUF6473"/>
</dbReference>
<dbReference type="EMBL" id="SULI01000018">
    <property type="protein sequence ID" value="TKZ18031.1"/>
    <property type="molecule type" value="Genomic_DNA"/>
</dbReference>
<feature type="domain" description="DUF6473" evidence="1">
    <location>
        <begin position="1"/>
        <end position="273"/>
    </location>
</feature>
<dbReference type="OrthoDB" id="7838347at2"/>
<dbReference type="RefSeq" id="WP_138016875.1">
    <property type="nucleotide sequence ID" value="NZ_SULI01000018.1"/>
</dbReference>
<proteinExistence type="predicted"/>
<sequence>MSYEKMGAGELDYEPCRYGGSRLVFRGPRQELTGDYVIFLGGTETYGKFVPEPFPVLLQEATGRSCVNFGYVNAGVDVFLAEPVVLEAVQRASLTIVQVLGAHNMSNRYYKVHPRRNDRFVEASSVMRMVFRDVDFTEFHFTRHMLGTLLARAPDRFTLLCDELKAAWVARMKLLLTHISGPVVLLWVSDHAPVSAGTGVDLKADPLLIDTKMLDELRPHVDEIVEVVTSSEAQRAGTAGMIHSALEKPAAERMLGPLAHIEVADSLAPYLAKSNRLR</sequence>
<reference evidence="2 3" key="1">
    <citation type="submission" date="2019-04" db="EMBL/GenBank/DDBJ databases">
        <title>Genome sequence of Pelagicola litoralis CL-ES2.</title>
        <authorList>
            <person name="Cao J."/>
        </authorList>
    </citation>
    <scope>NUCLEOTIDE SEQUENCE [LARGE SCALE GENOMIC DNA]</scope>
    <source>
        <strain evidence="2 3">CL-ES2</strain>
    </source>
</reference>
<evidence type="ECO:0000259" key="1">
    <source>
        <dbReference type="Pfam" id="PF20078"/>
    </source>
</evidence>
<dbReference type="Proteomes" id="UP000306575">
    <property type="component" value="Unassembled WGS sequence"/>
</dbReference>
<evidence type="ECO:0000313" key="2">
    <source>
        <dbReference type="EMBL" id="TKZ18031.1"/>
    </source>
</evidence>
<name>A0A4V6F185_9RHOB</name>
<comment type="caution">
    <text evidence="2">The sequence shown here is derived from an EMBL/GenBank/DDBJ whole genome shotgun (WGS) entry which is preliminary data.</text>
</comment>
<evidence type="ECO:0000313" key="3">
    <source>
        <dbReference type="Proteomes" id="UP000306575"/>
    </source>
</evidence>
<gene>
    <name evidence="2" type="ORF">FAP39_13220</name>
</gene>
<accession>A0A4V6F185</accession>
<dbReference type="Pfam" id="PF20078">
    <property type="entry name" value="DUF6473"/>
    <property type="match status" value="1"/>
</dbReference>
<keyword evidence="3" id="KW-1185">Reference proteome</keyword>
<dbReference type="AlphaFoldDB" id="A0A4V6F185"/>
<organism evidence="2 3">
    <name type="scientific">Shimia litoralis</name>
    <dbReference type="NCBI Taxonomy" id="420403"/>
    <lineage>
        <taxon>Bacteria</taxon>
        <taxon>Pseudomonadati</taxon>
        <taxon>Pseudomonadota</taxon>
        <taxon>Alphaproteobacteria</taxon>
        <taxon>Rhodobacterales</taxon>
        <taxon>Roseobacteraceae</taxon>
    </lineage>
</organism>